<dbReference type="InterPro" id="IPR004381">
    <property type="entry name" value="Glycerate_kinase"/>
</dbReference>
<accession>A0ABT4MGX0</accession>
<evidence type="ECO:0000256" key="1">
    <source>
        <dbReference type="ARBA" id="ARBA00006284"/>
    </source>
</evidence>
<dbReference type="InterPro" id="IPR018197">
    <property type="entry name" value="Glycerate_kinase_RE-like"/>
</dbReference>
<name>A0ABT4MGX0_9NOCA</name>
<evidence type="ECO:0000256" key="3">
    <source>
        <dbReference type="ARBA" id="ARBA00022777"/>
    </source>
</evidence>
<dbReference type="EMBL" id="JAPWIJ010000006">
    <property type="protein sequence ID" value="MCZ4520227.1"/>
    <property type="molecule type" value="Genomic_DNA"/>
</dbReference>
<dbReference type="NCBIfam" id="TIGR00045">
    <property type="entry name" value="glycerate kinase"/>
    <property type="match status" value="1"/>
</dbReference>
<dbReference type="Gene3D" id="3.40.50.10350">
    <property type="entry name" value="Glycerate kinase, domain 1"/>
    <property type="match status" value="1"/>
</dbReference>
<keyword evidence="6" id="KW-1185">Reference proteome</keyword>
<dbReference type="InterPro" id="IPR036129">
    <property type="entry name" value="Glycerate_kinase_sf"/>
</dbReference>
<dbReference type="Gene3D" id="3.90.1510.10">
    <property type="entry name" value="Glycerate kinase, domain 2"/>
    <property type="match status" value="1"/>
</dbReference>
<keyword evidence="3 4" id="KW-0418">Kinase</keyword>
<comment type="caution">
    <text evidence="5">The sequence shown here is derived from an EMBL/GenBank/DDBJ whole genome shotgun (WGS) entry which is preliminary data.</text>
</comment>
<evidence type="ECO:0000313" key="5">
    <source>
        <dbReference type="EMBL" id="MCZ4520227.1"/>
    </source>
</evidence>
<comment type="similarity">
    <text evidence="1 4">Belongs to the glycerate kinase type-1 family.</text>
</comment>
<dbReference type="PANTHER" id="PTHR21599">
    <property type="entry name" value="GLYCERATE KINASE"/>
    <property type="match status" value="1"/>
</dbReference>
<evidence type="ECO:0000313" key="6">
    <source>
        <dbReference type="Proteomes" id="UP001081071"/>
    </source>
</evidence>
<organism evidence="5 6">
    <name type="scientific">Rhodococcus ruber</name>
    <dbReference type="NCBI Taxonomy" id="1830"/>
    <lineage>
        <taxon>Bacteria</taxon>
        <taxon>Bacillati</taxon>
        <taxon>Actinomycetota</taxon>
        <taxon>Actinomycetes</taxon>
        <taxon>Mycobacteriales</taxon>
        <taxon>Nocardiaceae</taxon>
        <taxon>Rhodococcus</taxon>
    </lineage>
</organism>
<dbReference type="Pfam" id="PF02595">
    <property type="entry name" value="Gly_kinase"/>
    <property type="match status" value="1"/>
</dbReference>
<dbReference type="InterPro" id="IPR018193">
    <property type="entry name" value="Glyc_kinase_flavodox-like_fold"/>
</dbReference>
<evidence type="ECO:0000256" key="2">
    <source>
        <dbReference type="ARBA" id="ARBA00022679"/>
    </source>
</evidence>
<reference evidence="5" key="1">
    <citation type="submission" date="2022-12" db="EMBL/GenBank/DDBJ databases">
        <authorList>
            <person name="Krivoruchko A.V."/>
            <person name="Elkin A."/>
        </authorList>
    </citation>
    <scope>NUCLEOTIDE SEQUENCE</scope>
    <source>
        <strain evidence="5">IEGM 1391</strain>
    </source>
</reference>
<sequence length="395" mass="39979">MRTRHLLGEIGHVVVAPDKFKGSLTAADAASAISDGLTAVDPSVRIREFPIADGGDGTVDMVLRQGFTAVTCQVTGPLQSTLSATYGWKDGTAVIEMASTAGLSALGSAAPNSTTARTASTRGVGQLISDALDRGARKIVLGVGGSATTDGGAGAVTALGGRILDGDGDSVYPCPSDLGFAHRLDLTGLDPRMADVELVVACDVDNPLLGSHGASAVYAPQKGADTHTVRLLDRALTRWADVVADAVGDDVREVPGVGAAGGIAFGLHAVFGATLVSGIDLLLELTCFEDVLSGASLVIVGEGSLDAQSLRGKGPIGVAASARRAGVPAVAAVGRSSVTSEQATAAGLDGVYALADLEPDPDRSMADARTLLVEVGTRIAREYSTTPTAHRMDVR</sequence>
<dbReference type="Proteomes" id="UP001081071">
    <property type="component" value="Unassembled WGS sequence"/>
</dbReference>
<dbReference type="SUPFAM" id="SSF110738">
    <property type="entry name" value="Glycerate kinase I"/>
    <property type="match status" value="1"/>
</dbReference>
<gene>
    <name evidence="5" type="ORF">O4220_17075</name>
</gene>
<dbReference type="GO" id="GO:0016301">
    <property type="term" value="F:kinase activity"/>
    <property type="evidence" value="ECO:0007669"/>
    <property type="project" value="UniProtKB-KW"/>
</dbReference>
<dbReference type="RefSeq" id="WP_269606287.1">
    <property type="nucleotide sequence ID" value="NZ_JAPWIJ010000006.1"/>
</dbReference>
<protein>
    <submittedName>
        <fullName evidence="5">Glycerate kinase</fullName>
    </submittedName>
</protein>
<dbReference type="PANTHER" id="PTHR21599:SF0">
    <property type="entry name" value="GLYCERATE KINASE"/>
    <property type="match status" value="1"/>
</dbReference>
<proteinExistence type="inferred from homology"/>
<keyword evidence="2 4" id="KW-0808">Transferase</keyword>
<evidence type="ECO:0000256" key="4">
    <source>
        <dbReference type="PIRNR" id="PIRNR006078"/>
    </source>
</evidence>
<dbReference type="PIRSF" id="PIRSF006078">
    <property type="entry name" value="GlxK"/>
    <property type="match status" value="1"/>
</dbReference>